<name>A0A0K0FPT4_STRVS</name>
<protein>
    <submittedName>
        <fullName evidence="3">Sulfotransfer_1 domain-containing protein</fullName>
    </submittedName>
</protein>
<accession>A0A0K0FPT4</accession>
<reference evidence="2" key="1">
    <citation type="submission" date="2014-07" db="EMBL/GenBank/DDBJ databases">
        <authorList>
            <person name="Martin A.A"/>
            <person name="De Silva N."/>
        </authorList>
    </citation>
    <scope>NUCLEOTIDE SEQUENCE</scope>
</reference>
<dbReference type="GO" id="GO:1902884">
    <property type="term" value="P:positive regulation of response to oxidative stress"/>
    <property type="evidence" value="ECO:0007669"/>
    <property type="project" value="InterPro"/>
</dbReference>
<keyword evidence="2" id="KW-1185">Reference proteome</keyword>
<feature type="chain" id="PRO_5005329994" evidence="1">
    <location>
        <begin position="24"/>
        <end position="308"/>
    </location>
</feature>
<dbReference type="Proteomes" id="UP000035680">
    <property type="component" value="Unassembled WGS sequence"/>
</dbReference>
<dbReference type="GO" id="GO:0050650">
    <property type="term" value="P:chondroitin sulfate proteoglycan biosynthetic process"/>
    <property type="evidence" value="ECO:0007669"/>
    <property type="project" value="InterPro"/>
</dbReference>
<dbReference type="Pfam" id="PF03567">
    <property type="entry name" value="Sulfotransfer_2"/>
    <property type="match status" value="1"/>
</dbReference>
<reference evidence="3" key="2">
    <citation type="submission" date="2015-08" db="UniProtKB">
        <authorList>
            <consortium name="WormBaseParasite"/>
        </authorList>
    </citation>
    <scope>IDENTIFICATION</scope>
</reference>
<dbReference type="GO" id="GO:0016020">
    <property type="term" value="C:membrane"/>
    <property type="evidence" value="ECO:0007669"/>
    <property type="project" value="InterPro"/>
</dbReference>
<evidence type="ECO:0000313" key="3">
    <source>
        <dbReference type="WBParaSite" id="SVE_1123000.1"/>
    </source>
</evidence>
<evidence type="ECO:0000256" key="1">
    <source>
        <dbReference type="SAM" id="SignalP"/>
    </source>
</evidence>
<keyword evidence="1" id="KW-0732">Signal</keyword>
<sequence>MKLLNYLATFVFLYINLLDFVTTSKKNIPCSSFMKEYECLPHSQARKNNYFVLKKYKLNVCSIGKNFSSMIGAIFCYLFNDKLFLSKHKHLNEDYWATRACGNKFLFNNIRQISNKYNVKISKLFQKNWKHFIIIRNPIERFLSGFTHICVKTMNDSVSLSSCYHCEGNMECVLKNLYKTLQTYSYNRTQTTFHIRYHFFPQSWLCHYDKYKKHYIKVKYESMDKEKFYSQLINIFRSQNIPKKKIEYINWELYHSKSFHTTNGTNIHEKQREILFNNPYLLKLLSIIYYEDFIEFGYKFPIGNFNKL</sequence>
<feature type="signal peptide" evidence="1">
    <location>
        <begin position="1"/>
        <end position="23"/>
    </location>
</feature>
<dbReference type="AlphaFoldDB" id="A0A0K0FPT4"/>
<dbReference type="WBParaSite" id="SVE_1123000.1">
    <property type="protein sequence ID" value="SVE_1123000.1"/>
    <property type="gene ID" value="SVE_1123000"/>
</dbReference>
<dbReference type="PANTHER" id="PTHR22900">
    <property type="entry name" value="PROTEIN CBG14245-RELATED"/>
    <property type="match status" value="1"/>
</dbReference>
<proteinExistence type="predicted"/>
<dbReference type="GO" id="GO:0047756">
    <property type="term" value="F:chondroitin 4-sulfotransferase activity"/>
    <property type="evidence" value="ECO:0007669"/>
    <property type="project" value="InterPro"/>
</dbReference>
<dbReference type="InterPro" id="IPR007669">
    <property type="entry name" value="Chst-1-like"/>
</dbReference>
<evidence type="ECO:0000313" key="2">
    <source>
        <dbReference type="Proteomes" id="UP000035680"/>
    </source>
</evidence>
<dbReference type="InterPro" id="IPR005331">
    <property type="entry name" value="Sulfotransferase"/>
</dbReference>
<organism evidence="2 3">
    <name type="scientific">Strongyloides venezuelensis</name>
    <name type="common">Threadworm</name>
    <dbReference type="NCBI Taxonomy" id="75913"/>
    <lineage>
        <taxon>Eukaryota</taxon>
        <taxon>Metazoa</taxon>
        <taxon>Ecdysozoa</taxon>
        <taxon>Nematoda</taxon>
        <taxon>Chromadorea</taxon>
        <taxon>Rhabditida</taxon>
        <taxon>Tylenchina</taxon>
        <taxon>Panagrolaimomorpha</taxon>
        <taxon>Strongyloidoidea</taxon>
        <taxon>Strongyloididae</taxon>
        <taxon>Strongyloides</taxon>
    </lineage>
</organism>
<dbReference type="PANTHER" id="PTHR22900:SF5">
    <property type="entry name" value="PROTEIN CBG14245"/>
    <property type="match status" value="1"/>
</dbReference>